<gene>
    <name evidence="1" type="primary">tssF</name>
    <name evidence="1" type="ORF">GM668_07965</name>
</gene>
<keyword evidence="2" id="KW-1185">Reference proteome</keyword>
<dbReference type="OrthoDB" id="9763676at2"/>
<dbReference type="PIRSF" id="PIRSF028304">
    <property type="entry name" value="UCP028304"/>
    <property type="match status" value="1"/>
</dbReference>
<comment type="caution">
    <text evidence="1">The sequence shown here is derived from an EMBL/GenBank/DDBJ whole genome shotgun (WGS) entry which is preliminary data.</text>
</comment>
<proteinExistence type="predicted"/>
<dbReference type="NCBIfam" id="TIGR03359">
    <property type="entry name" value="VI_chp_6"/>
    <property type="match status" value="1"/>
</dbReference>
<dbReference type="AlphaFoldDB" id="A0A6L6PXZ0"/>
<dbReference type="InterPro" id="IPR010272">
    <property type="entry name" value="T6SS_TssF"/>
</dbReference>
<dbReference type="PANTHER" id="PTHR35370:SF1">
    <property type="entry name" value="TYPE VI SECRETION SYSTEM COMPONENT TSSF1"/>
    <property type="match status" value="1"/>
</dbReference>
<name>A0A6L6PXZ0_9BURK</name>
<dbReference type="PANTHER" id="PTHR35370">
    <property type="entry name" value="CYTOPLASMIC PROTEIN-RELATED-RELATED"/>
    <property type="match status" value="1"/>
</dbReference>
<dbReference type="Proteomes" id="UP000484015">
    <property type="component" value="Unassembled WGS sequence"/>
</dbReference>
<dbReference type="EMBL" id="WNLA01000003">
    <property type="protein sequence ID" value="MTW02024.1"/>
    <property type="molecule type" value="Genomic_DNA"/>
</dbReference>
<evidence type="ECO:0000313" key="2">
    <source>
        <dbReference type="Proteomes" id="UP000484015"/>
    </source>
</evidence>
<accession>A0A6L6PXZ0</accession>
<sequence length="618" mass="68358">MGARMTRGLMDLLRHYERERIEQERSCRDFAERFPAEAGALGMTGGSHAKHPHTQGLLDAISFTNARTADRLQRNQQQLARDLIATMLPHMDRPSPPATIARFDFEEALRLASGQAKRVPRGTALFAPQREGVRCEFRTVYDVDVVPVRVADACFTPATQQPLMGYATGEWLADIAITLESTSAVMSAAKFGLARLRLFIDADAALAATLRDTLFTRVVAAWLQAGDAKTWRRLATVPLAAAGFEPDDAMLPYEARLQPACRIVTEYFLYPEKFNFFDLDLTALTLPPDCRRLTLHLGVRLDKPALANVLAPLARTHLATGCTPIVNLFSTSACPIYQDYTKSEYALLPSVQHAQAYEIYSVDAVCVTTNDSAGTTSAQFHPYYSLKHGFQEGRCGRYWLTRRDALLAATNPGYEMAISLVDSAFNPLEADSSTVSVDLTCTNRDLPLQLACGAEGGDLSMASPVGSFPIRMLRKPSRSYRVSDADHWRLVSHLSVSLHSLLQEDLAVLTEMLTLYDLPQSAVTRRQIGGMRSIRHRPARIPWRDVHGSGHLFGTEVTLAVDEDAYAGSGLHVFVQVLDYVFGLTVHLNSFVHLIVVSHHTGKELMRCKPRNGMLALV</sequence>
<dbReference type="Pfam" id="PF05947">
    <property type="entry name" value="T6SS_TssF"/>
    <property type="match status" value="1"/>
</dbReference>
<evidence type="ECO:0000313" key="1">
    <source>
        <dbReference type="EMBL" id="MTW02024.1"/>
    </source>
</evidence>
<protein>
    <submittedName>
        <fullName evidence="1">Type VI secretion system baseplate subunit TssF</fullName>
    </submittedName>
</protein>
<reference evidence="1 2" key="1">
    <citation type="submission" date="2019-11" db="EMBL/GenBank/DDBJ databases">
        <title>Type strains purchased from KCTC, JCM and DSMZ.</title>
        <authorList>
            <person name="Lu H."/>
        </authorList>
    </citation>
    <scope>NUCLEOTIDE SEQUENCE [LARGE SCALE GENOMIC DNA]</scope>
    <source>
        <strain evidence="1 2">KCTC 42409</strain>
    </source>
</reference>
<organism evidence="1 2">
    <name type="scientific">Pseudoduganella ginsengisoli</name>
    <dbReference type="NCBI Taxonomy" id="1462440"/>
    <lineage>
        <taxon>Bacteria</taxon>
        <taxon>Pseudomonadati</taxon>
        <taxon>Pseudomonadota</taxon>
        <taxon>Betaproteobacteria</taxon>
        <taxon>Burkholderiales</taxon>
        <taxon>Oxalobacteraceae</taxon>
        <taxon>Telluria group</taxon>
        <taxon>Pseudoduganella</taxon>
    </lineage>
</organism>